<dbReference type="GO" id="GO:0004845">
    <property type="term" value="F:uracil phosphoribosyltransferase activity"/>
    <property type="evidence" value="ECO:0007669"/>
    <property type="project" value="UniProtKB-EC"/>
</dbReference>
<proteinExistence type="predicted"/>
<dbReference type="Proteomes" id="UP000290218">
    <property type="component" value="Unassembled WGS sequence"/>
</dbReference>
<dbReference type="NCBIfam" id="NF003545">
    <property type="entry name" value="PRK05205.1-1"/>
    <property type="match status" value="1"/>
</dbReference>
<dbReference type="EC" id="2.4.2.9" evidence="2"/>
<comment type="caution">
    <text evidence="2">The sequence shown here is derived from an EMBL/GenBank/DDBJ whole genome shotgun (WGS) entry which is preliminary data.</text>
</comment>
<sequence>MATPPKHDAQTIHQAIDRVASAIATRHAGTKRLLILGIANGGVEFARRLVTALKKAGLQPGTGTLDISFHRDDIGANPIPKEHAPTIIPHDVNGASVILADDVLHSGRTVKAALDELFDHGRPAAVELAVLVDRGGRLLPVAAAYTGIALVAYDDEKVRVRLDPASPELDTILTEPASAGRKSKIVNRKS</sequence>
<dbReference type="Gene3D" id="3.40.50.2020">
    <property type="match status" value="1"/>
</dbReference>
<reference evidence="2 3" key="1">
    <citation type="submission" date="2019-01" db="EMBL/GenBank/DDBJ databases">
        <title>Lacunisphaera sp. strain TWA-58.</title>
        <authorList>
            <person name="Chen W.-M."/>
        </authorList>
    </citation>
    <scope>NUCLEOTIDE SEQUENCE [LARGE SCALE GENOMIC DNA]</scope>
    <source>
        <strain evidence="2 3">TWA-58</strain>
    </source>
</reference>
<feature type="domain" description="Phosphoribosyltransferase" evidence="1">
    <location>
        <begin position="9"/>
        <end position="147"/>
    </location>
</feature>
<dbReference type="OrthoDB" id="9802227at2"/>
<dbReference type="NCBIfam" id="NF003549">
    <property type="entry name" value="PRK05205.1-5"/>
    <property type="match status" value="1"/>
</dbReference>
<dbReference type="EMBL" id="SDHX01000001">
    <property type="protein sequence ID" value="RXK56926.1"/>
    <property type="molecule type" value="Genomic_DNA"/>
</dbReference>
<gene>
    <name evidence="2" type="primary">pyrR</name>
    <name evidence="2" type="ORF">ESB00_06340</name>
</gene>
<accession>A0A4Q1CD58</accession>
<organism evidence="2 3">
    <name type="scientific">Oleiharenicola lentus</name>
    <dbReference type="NCBI Taxonomy" id="2508720"/>
    <lineage>
        <taxon>Bacteria</taxon>
        <taxon>Pseudomonadati</taxon>
        <taxon>Verrucomicrobiota</taxon>
        <taxon>Opitutia</taxon>
        <taxon>Opitutales</taxon>
        <taxon>Opitutaceae</taxon>
        <taxon>Oleiharenicola</taxon>
    </lineage>
</organism>
<evidence type="ECO:0000313" key="2">
    <source>
        <dbReference type="EMBL" id="RXK56926.1"/>
    </source>
</evidence>
<dbReference type="PANTHER" id="PTHR11608">
    <property type="entry name" value="BIFUNCTIONAL PROTEIN PYRR"/>
    <property type="match status" value="1"/>
</dbReference>
<dbReference type="PANTHER" id="PTHR11608:SF0">
    <property type="entry name" value="BIFUNCTIONAL PROTEIN PYRR"/>
    <property type="match status" value="1"/>
</dbReference>
<evidence type="ECO:0000259" key="1">
    <source>
        <dbReference type="Pfam" id="PF00156"/>
    </source>
</evidence>
<dbReference type="InterPro" id="IPR050137">
    <property type="entry name" value="PyrR_bifunctional"/>
</dbReference>
<keyword evidence="2" id="KW-0328">Glycosyltransferase</keyword>
<dbReference type="Pfam" id="PF00156">
    <property type="entry name" value="Pribosyltran"/>
    <property type="match status" value="1"/>
</dbReference>
<dbReference type="InterPro" id="IPR029057">
    <property type="entry name" value="PRTase-like"/>
</dbReference>
<name>A0A4Q1CD58_9BACT</name>
<dbReference type="CDD" id="cd06223">
    <property type="entry name" value="PRTases_typeI"/>
    <property type="match status" value="1"/>
</dbReference>
<evidence type="ECO:0000313" key="3">
    <source>
        <dbReference type="Proteomes" id="UP000290218"/>
    </source>
</evidence>
<keyword evidence="2" id="KW-0808">Transferase</keyword>
<protein>
    <submittedName>
        <fullName evidence="2">Bifunctional pyr operon transcriptional regulator/uracil phosphoribosyltransferase PyrR</fullName>
        <ecNumber evidence="2">2.4.2.9</ecNumber>
    </submittedName>
</protein>
<dbReference type="SUPFAM" id="SSF53271">
    <property type="entry name" value="PRTase-like"/>
    <property type="match status" value="1"/>
</dbReference>
<dbReference type="InterPro" id="IPR000836">
    <property type="entry name" value="PRTase_dom"/>
</dbReference>
<dbReference type="AlphaFoldDB" id="A0A4Q1CD58"/>
<keyword evidence="3" id="KW-1185">Reference proteome</keyword>